<feature type="transmembrane region" description="Helical" evidence="6">
    <location>
        <begin position="91"/>
        <end position="109"/>
    </location>
</feature>
<dbReference type="InterPro" id="IPR002293">
    <property type="entry name" value="AA/rel_permease1"/>
</dbReference>
<organism evidence="7 8">
    <name type="scientific">Dactylosporangium darangshiense</name>
    <dbReference type="NCBI Taxonomy" id="579108"/>
    <lineage>
        <taxon>Bacteria</taxon>
        <taxon>Bacillati</taxon>
        <taxon>Actinomycetota</taxon>
        <taxon>Actinomycetes</taxon>
        <taxon>Micromonosporales</taxon>
        <taxon>Micromonosporaceae</taxon>
        <taxon>Dactylosporangium</taxon>
    </lineage>
</organism>
<dbReference type="PIRSF" id="PIRSF006060">
    <property type="entry name" value="AA_transporter"/>
    <property type="match status" value="1"/>
</dbReference>
<feature type="transmembrane region" description="Helical" evidence="6">
    <location>
        <begin position="121"/>
        <end position="152"/>
    </location>
</feature>
<feature type="transmembrane region" description="Helical" evidence="6">
    <location>
        <begin position="347"/>
        <end position="368"/>
    </location>
</feature>
<gene>
    <name evidence="7" type="ORF">GCM10022255_069930</name>
</gene>
<reference evidence="8" key="1">
    <citation type="journal article" date="2019" name="Int. J. Syst. Evol. Microbiol.">
        <title>The Global Catalogue of Microorganisms (GCM) 10K type strain sequencing project: providing services to taxonomists for standard genome sequencing and annotation.</title>
        <authorList>
            <consortium name="The Broad Institute Genomics Platform"/>
            <consortium name="The Broad Institute Genome Sequencing Center for Infectious Disease"/>
            <person name="Wu L."/>
            <person name="Ma J."/>
        </authorList>
    </citation>
    <scope>NUCLEOTIDE SEQUENCE [LARGE SCALE GENOMIC DNA]</scope>
    <source>
        <strain evidence="8">JCM 17441</strain>
    </source>
</reference>
<feature type="transmembrane region" description="Helical" evidence="6">
    <location>
        <begin position="59"/>
        <end position="79"/>
    </location>
</feature>
<feature type="transmembrane region" description="Helical" evidence="6">
    <location>
        <begin position="433"/>
        <end position="454"/>
    </location>
</feature>
<protein>
    <submittedName>
        <fullName evidence="7">APC family permease</fullName>
    </submittedName>
</protein>
<dbReference type="EMBL" id="BAABAT010000024">
    <property type="protein sequence ID" value="GAA4256571.1"/>
    <property type="molecule type" value="Genomic_DNA"/>
</dbReference>
<evidence type="ECO:0000256" key="1">
    <source>
        <dbReference type="ARBA" id="ARBA00004651"/>
    </source>
</evidence>
<dbReference type="PANTHER" id="PTHR42770:SF16">
    <property type="entry name" value="AMINO ACID PERMEASE"/>
    <property type="match status" value="1"/>
</dbReference>
<dbReference type="RefSeq" id="WP_380132488.1">
    <property type="nucleotide sequence ID" value="NZ_BAABAT010000024.1"/>
</dbReference>
<accession>A0ABP8DI73</accession>
<keyword evidence="2" id="KW-1003">Cell membrane</keyword>
<evidence type="ECO:0000256" key="3">
    <source>
        <dbReference type="ARBA" id="ARBA00022692"/>
    </source>
</evidence>
<comment type="subcellular location">
    <subcellularLocation>
        <location evidence="1">Cell membrane</location>
        <topology evidence="1">Multi-pass membrane protein</topology>
    </subcellularLocation>
</comment>
<keyword evidence="4 6" id="KW-1133">Transmembrane helix</keyword>
<dbReference type="Gene3D" id="1.20.1740.10">
    <property type="entry name" value="Amino acid/polyamine transporter I"/>
    <property type="match status" value="1"/>
</dbReference>
<keyword evidence="8" id="KW-1185">Reference proteome</keyword>
<keyword evidence="3 6" id="KW-0812">Transmembrane</keyword>
<dbReference type="Proteomes" id="UP001500620">
    <property type="component" value="Unassembled WGS sequence"/>
</dbReference>
<keyword evidence="5 6" id="KW-0472">Membrane</keyword>
<evidence type="ECO:0000256" key="4">
    <source>
        <dbReference type="ARBA" id="ARBA00022989"/>
    </source>
</evidence>
<feature type="transmembrane region" description="Helical" evidence="6">
    <location>
        <begin position="296"/>
        <end position="326"/>
    </location>
</feature>
<evidence type="ECO:0000313" key="7">
    <source>
        <dbReference type="EMBL" id="GAA4256571.1"/>
    </source>
</evidence>
<feature type="transmembrane region" description="Helical" evidence="6">
    <location>
        <begin position="32"/>
        <end position="53"/>
    </location>
</feature>
<comment type="caution">
    <text evidence="7">The sequence shown here is derived from an EMBL/GenBank/DDBJ whole genome shotgun (WGS) entry which is preliminary data.</text>
</comment>
<dbReference type="PANTHER" id="PTHR42770">
    <property type="entry name" value="AMINO ACID TRANSPORTER-RELATED"/>
    <property type="match status" value="1"/>
</dbReference>
<feature type="transmembrane region" description="Helical" evidence="6">
    <location>
        <begin position="164"/>
        <end position="186"/>
    </location>
</feature>
<evidence type="ECO:0000256" key="5">
    <source>
        <dbReference type="ARBA" id="ARBA00023136"/>
    </source>
</evidence>
<dbReference type="Pfam" id="PF13520">
    <property type="entry name" value="AA_permease_2"/>
    <property type="match status" value="1"/>
</dbReference>
<name>A0ABP8DI73_9ACTN</name>
<feature type="transmembrane region" description="Helical" evidence="6">
    <location>
        <begin position="246"/>
        <end position="268"/>
    </location>
</feature>
<proteinExistence type="predicted"/>
<dbReference type="InterPro" id="IPR050367">
    <property type="entry name" value="APC_superfamily"/>
</dbReference>
<evidence type="ECO:0000256" key="2">
    <source>
        <dbReference type="ARBA" id="ARBA00022475"/>
    </source>
</evidence>
<evidence type="ECO:0000256" key="6">
    <source>
        <dbReference type="SAM" id="Phobius"/>
    </source>
</evidence>
<sequence length="471" mass="49330">MSATQQAPTPTGGIAPTGYETSLRRTLGFRDVVFYGLVFMVPIAPFGIFGGVYQSSGGMVALAYVIGMVAMVFTAASYAQMVKAFPLAGSVYNYAGRGIAAPIGFLAGWSALLDYLLVPSLLYLIAAVGMNAVVTVVPVWVWLVGFVVVNTAVNLLGIKTTARFTTFMLIGELIVLAIFLVVAVAAVVHGRGRGFSWDPLFNAHTFTWPLIAGAVSIAVLSFLGFDAMSTLAEENKGGPGQIGRAMAAALGLAGVLFVAQTWVAALLVPDPAALIANGDPNGVAFYDAARAAGGGWLATMCAVATAIAWGIANSLVAQVATSRLLFAMARDRQLPAFLRKVSPRSGVPANAIVLTAVLSIGIGLYMAWRSDGITLLSSLINFGALTAFMVLHLAVVWHYVFRKGSRNLWSHLLVPAVGFGILAYVAVNANVAAQHLALVWVGVGVMILVVLYAVGRRPRLAGLGVEQRGQS</sequence>
<feature type="transmembrane region" description="Helical" evidence="6">
    <location>
        <begin position="408"/>
        <end position="427"/>
    </location>
</feature>
<feature type="transmembrane region" description="Helical" evidence="6">
    <location>
        <begin position="206"/>
        <end position="225"/>
    </location>
</feature>
<evidence type="ECO:0000313" key="8">
    <source>
        <dbReference type="Proteomes" id="UP001500620"/>
    </source>
</evidence>
<feature type="transmembrane region" description="Helical" evidence="6">
    <location>
        <begin position="380"/>
        <end position="401"/>
    </location>
</feature>